<reference evidence="7 8" key="1">
    <citation type="submission" date="2020-08" db="EMBL/GenBank/DDBJ databases">
        <title>Genomic Encyclopedia of Type Strains, Phase IV (KMG-IV): sequencing the most valuable type-strain genomes for metagenomic binning, comparative biology and taxonomic classification.</title>
        <authorList>
            <person name="Goeker M."/>
        </authorList>
    </citation>
    <scope>NUCLEOTIDE SEQUENCE [LARGE SCALE GENOMIC DNA]</scope>
    <source>
        <strain evidence="7 8">DSM 105074</strain>
    </source>
</reference>
<dbReference type="InterPro" id="IPR008929">
    <property type="entry name" value="Chondroitin_lyas"/>
</dbReference>
<name>A0A840TJH3_9BACT</name>
<dbReference type="SUPFAM" id="SSF48230">
    <property type="entry name" value="Chondroitin AC/alginate lyase"/>
    <property type="match status" value="1"/>
</dbReference>
<dbReference type="PANTHER" id="PTHR39210:SF1">
    <property type="entry name" value="HEPARIN-SULFATE LYASE"/>
    <property type="match status" value="1"/>
</dbReference>
<evidence type="ECO:0008006" key="9">
    <source>
        <dbReference type="Google" id="ProtNLM"/>
    </source>
</evidence>
<keyword evidence="2" id="KW-0732">Signal</keyword>
<dbReference type="Proteomes" id="UP000557307">
    <property type="component" value="Unassembled WGS sequence"/>
</dbReference>
<dbReference type="RefSeq" id="WP_184169312.1">
    <property type="nucleotide sequence ID" value="NZ_JACHGF010000001.1"/>
</dbReference>
<protein>
    <recommendedName>
        <fullName evidence="9">Alginate lyase family protein</fullName>
    </recommendedName>
</protein>
<proteinExistence type="predicted"/>
<feature type="domain" description="Heparin-sulfate lyase N-terminal" evidence="6">
    <location>
        <begin position="122"/>
        <end position="318"/>
    </location>
</feature>
<accession>A0A840TJH3</accession>
<dbReference type="InterPro" id="IPR031680">
    <property type="entry name" value="Hepar_II_III_N"/>
</dbReference>
<evidence type="ECO:0000256" key="4">
    <source>
        <dbReference type="ARBA" id="ARBA00023239"/>
    </source>
</evidence>
<comment type="caution">
    <text evidence="7">The sequence shown here is derived from an EMBL/GenBank/DDBJ whole genome shotgun (WGS) entry which is preliminary data.</text>
</comment>
<dbReference type="EMBL" id="JACHGF010000001">
    <property type="protein sequence ID" value="MBB5281947.1"/>
    <property type="molecule type" value="Genomic_DNA"/>
</dbReference>
<dbReference type="Pfam" id="PF07940">
    <property type="entry name" value="Hepar_II_III_C"/>
    <property type="match status" value="1"/>
</dbReference>
<dbReference type="GO" id="GO:0042597">
    <property type="term" value="C:periplasmic space"/>
    <property type="evidence" value="ECO:0007669"/>
    <property type="project" value="UniProtKB-SubCell"/>
</dbReference>
<comment type="subcellular location">
    <subcellularLocation>
        <location evidence="1">Periplasm</location>
    </subcellularLocation>
</comment>
<evidence type="ECO:0000256" key="1">
    <source>
        <dbReference type="ARBA" id="ARBA00004418"/>
    </source>
</evidence>
<organism evidence="7 8">
    <name type="scientific">Rhabdobacter roseus</name>
    <dbReference type="NCBI Taxonomy" id="1655419"/>
    <lineage>
        <taxon>Bacteria</taxon>
        <taxon>Pseudomonadati</taxon>
        <taxon>Bacteroidota</taxon>
        <taxon>Cytophagia</taxon>
        <taxon>Cytophagales</taxon>
        <taxon>Cytophagaceae</taxon>
        <taxon>Rhabdobacter</taxon>
    </lineage>
</organism>
<dbReference type="Gene3D" id="1.50.10.100">
    <property type="entry name" value="Chondroitin AC/alginate lyase"/>
    <property type="match status" value="1"/>
</dbReference>
<feature type="domain" description="Heparinase II/III-like C-terminal" evidence="5">
    <location>
        <begin position="419"/>
        <end position="616"/>
    </location>
</feature>
<dbReference type="InterPro" id="IPR012480">
    <property type="entry name" value="Hepar_II_III_C"/>
</dbReference>
<sequence>MKRLLALFQLFQNMGLRYVAFRSGYELQKRTGLLKRRFPTNPPPLPAGTLPSRAAWRAQEKPFFSSVKNRESFPLSKTSLAVLRQRVEAFYQNRFLFFGATWYTVPDWLTHPDTGYRYATTQHWTEIPDLSPQAGDIKYVWEKARFTFLYDLIRYGHHTGEDQSETALAAIESWIDANPVNRGPHWRCSQEITLRVLNWTFALHYYQSTPALTEARLARILTSIYHQMQHVAANIHFSRIAVRNNHALTETLGLYLVGTLYPFFPESTRWKKQGKRWFEQEVAYQIYEDGTFLQFSMNYHRVVVQLLSWALPLAHRRGDRWAEVVYDRARQSLRFLRACQDPTTGWLPNYGHNDGALFFPLTECPFRDYRPQLLALARALGEPLDYGPGPWGEEAFWLSGGTLAPAPSTPSESDSVIYSFEKGGYYILKDQRTLTFLRCGAYRDRPFQADNLHLDLWVDGENILRDAGTYKYNTDERWLRYFAGTASHNTVGLGDYDQMRKGPRFIWYDWVQKASGTWSQDETTGTFTFEGTFEGFRQLGAGVVHRRRVAKVPGQPHWIVEDTLHNAPPHLPMQQHWHPSEYFFTKYRLQTFTQAGQVLLPQESEGWYSECYGQKVPTRQLTFTTTKRYLRTEIRPR</sequence>
<evidence type="ECO:0000313" key="7">
    <source>
        <dbReference type="EMBL" id="MBB5281947.1"/>
    </source>
</evidence>
<keyword evidence="4" id="KW-0456">Lyase</keyword>
<evidence type="ECO:0000256" key="3">
    <source>
        <dbReference type="ARBA" id="ARBA00022764"/>
    </source>
</evidence>
<dbReference type="PANTHER" id="PTHR39210">
    <property type="entry name" value="HEPARIN-SULFATE LYASE"/>
    <property type="match status" value="1"/>
</dbReference>
<dbReference type="Pfam" id="PF16889">
    <property type="entry name" value="Hepar_II_III_N"/>
    <property type="match status" value="1"/>
</dbReference>
<evidence type="ECO:0000256" key="2">
    <source>
        <dbReference type="ARBA" id="ARBA00022729"/>
    </source>
</evidence>
<dbReference type="GO" id="GO:0016829">
    <property type="term" value="F:lyase activity"/>
    <property type="evidence" value="ECO:0007669"/>
    <property type="project" value="UniProtKB-KW"/>
</dbReference>
<gene>
    <name evidence="7" type="ORF">HNQ92_000068</name>
</gene>
<evidence type="ECO:0000259" key="5">
    <source>
        <dbReference type="Pfam" id="PF07940"/>
    </source>
</evidence>
<evidence type="ECO:0000313" key="8">
    <source>
        <dbReference type="Proteomes" id="UP000557307"/>
    </source>
</evidence>
<dbReference type="AlphaFoldDB" id="A0A840TJH3"/>
<keyword evidence="3" id="KW-0574">Periplasm</keyword>
<keyword evidence="8" id="KW-1185">Reference proteome</keyword>
<dbReference type="Gene3D" id="2.70.98.70">
    <property type="match status" value="1"/>
</dbReference>
<evidence type="ECO:0000259" key="6">
    <source>
        <dbReference type="Pfam" id="PF16889"/>
    </source>
</evidence>